<reference evidence="5" key="2">
    <citation type="submission" date="2025-04" db="UniProtKB">
        <authorList>
            <consortium name="RefSeq"/>
        </authorList>
    </citation>
    <scope>IDENTIFICATION</scope>
    <source>
        <strain evidence="5">USDA-PBARC FA_bdor</strain>
        <tissue evidence="5">Whole organism</tissue>
    </source>
</reference>
<feature type="region of interest" description="Disordered" evidence="1">
    <location>
        <begin position="300"/>
        <end position="338"/>
    </location>
</feature>
<reference evidence="3" key="1">
    <citation type="submission" date="2015-01" db="EMBL/GenBank/DDBJ databases">
        <title>Transcriptome Assembly of Fopius arisanus.</title>
        <authorList>
            <person name="Geib S."/>
        </authorList>
    </citation>
    <scope>NUCLEOTIDE SEQUENCE</scope>
</reference>
<sequence length="338" mass="38255">MDVSLLLQHIQYAVPVALVLVCAVLVFAFGFKNAEQPPFAQLSAVSDADRKQANKKRSKIKEKRATGNQGVNEKASPAKKVSPVKTETKKAASKSEDVDGKLKERKQEENTPDVVNKKEKNQVNAKSGKENKVEQTKNKKNLKNLILEKPVDFDEGDWEQAPSRKDKKKKKEEETPKKTKKSKKSELINDAKDKDQDKIEIKDKVAKETQNKELKEKNQKEIILEPVNNEVVDEPEVPEIKEEIKKVEKSEKDDKKTAKSKKAKKIADVENNAPADEKKTLEKVIAQDVEEVKKIETVEGQKINQASEKKAPVFDELGDTWTEAKPQKKSKKKARKDN</sequence>
<keyword evidence="2" id="KW-0812">Transmembrane</keyword>
<evidence type="ECO:0000256" key="2">
    <source>
        <dbReference type="SAM" id="Phobius"/>
    </source>
</evidence>
<feature type="region of interest" description="Disordered" evidence="1">
    <location>
        <begin position="43"/>
        <end position="227"/>
    </location>
</feature>
<evidence type="ECO:0000313" key="5">
    <source>
        <dbReference type="RefSeq" id="XP_011304765.1"/>
    </source>
</evidence>
<evidence type="ECO:0000313" key="3">
    <source>
        <dbReference type="EMBL" id="JAG82068.1"/>
    </source>
</evidence>
<feature type="compositionally biased region" description="Basic residues" evidence="1">
    <location>
        <begin position="327"/>
        <end position="338"/>
    </location>
</feature>
<feature type="compositionally biased region" description="Basic residues" evidence="1">
    <location>
        <begin position="53"/>
        <end position="62"/>
    </location>
</feature>
<evidence type="ECO:0000256" key="1">
    <source>
        <dbReference type="SAM" id="MobiDB-lite"/>
    </source>
</evidence>
<gene>
    <name evidence="5" type="primary">LOC105267537</name>
    <name evidence="3" type="ORF">g.34464</name>
</gene>
<feature type="compositionally biased region" description="Basic and acidic residues" evidence="1">
    <location>
        <begin position="245"/>
        <end position="257"/>
    </location>
</feature>
<feature type="compositionally biased region" description="Basic and acidic residues" evidence="1">
    <location>
        <begin position="184"/>
        <end position="223"/>
    </location>
</feature>
<keyword evidence="4" id="KW-1185">Reference proteome</keyword>
<protein>
    <submittedName>
        <fullName evidence="5">Uncharacterized protein DDB_G0286299</fullName>
    </submittedName>
</protein>
<dbReference type="RefSeq" id="XP_011304765.1">
    <property type="nucleotide sequence ID" value="XM_011306463.1"/>
</dbReference>
<dbReference type="OrthoDB" id="6381830at2759"/>
<dbReference type="KEGG" id="fas:105267537"/>
<feature type="region of interest" description="Disordered" evidence="1">
    <location>
        <begin position="245"/>
        <end position="276"/>
    </location>
</feature>
<dbReference type="AlphaFoldDB" id="A0A0C9RWT5"/>
<keyword evidence="2" id="KW-1133">Transmembrane helix</keyword>
<feature type="transmembrane region" description="Helical" evidence="2">
    <location>
        <begin position="12"/>
        <end position="31"/>
    </location>
</feature>
<dbReference type="Proteomes" id="UP000694866">
    <property type="component" value="Unplaced"/>
</dbReference>
<evidence type="ECO:0000313" key="4">
    <source>
        <dbReference type="Proteomes" id="UP000694866"/>
    </source>
</evidence>
<keyword evidence="2" id="KW-0472">Membrane</keyword>
<accession>A0A9R1T8E7</accession>
<dbReference type="EMBL" id="GBYB01012301">
    <property type="protein sequence ID" value="JAG82068.1"/>
    <property type="molecule type" value="Transcribed_RNA"/>
</dbReference>
<name>A0A0C9RWT5_9HYME</name>
<dbReference type="GeneID" id="105267537"/>
<organism evidence="3">
    <name type="scientific">Fopius arisanus</name>
    <dbReference type="NCBI Taxonomy" id="64838"/>
    <lineage>
        <taxon>Eukaryota</taxon>
        <taxon>Metazoa</taxon>
        <taxon>Ecdysozoa</taxon>
        <taxon>Arthropoda</taxon>
        <taxon>Hexapoda</taxon>
        <taxon>Insecta</taxon>
        <taxon>Pterygota</taxon>
        <taxon>Neoptera</taxon>
        <taxon>Endopterygota</taxon>
        <taxon>Hymenoptera</taxon>
        <taxon>Apocrita</taxon>
        <taxon>Ichneumonoidea</taxon>
        <taxon>Braconidae</taxon>
        <taxon>Opiinae</taxon>
        <taxon>Fopius</taxon>
    </lineage>
</organism>
<proteinExistence type="predicted"/>
<accession>A0A0C9RWT5</accession>
<feature type="compositionally biased region" description="Basic and acidic residues" evidence="1">
    <location>
        <begin position="86"/>
        <end position="137"/>
    </location>
</feature>